<dbReference type="Proteomes" id="UP001060085">
    <property type="component" value="Linkage Group LG08"/>
</dbReference>
<sequence length="111" mass="12663">MLYKKKKETGEFKTTSPFSQLSSMLRLKKDVIPKEDLIKSYLQEFKKELIKNLLPDDKIDISMAGSSNDDCLAGESQDPNDNDDMDEDNLNEDDIDQMVKAMEDAARQAIK</sequence>
<comment type="caution">
    <text evidence="1">The sequence shown here is derived from an EMBL/GenBank/DDBJ whole genome shotgun (WGS) entry which is preliminary data.</text>
</comment>
<keyword evidence="2" id="KW-1185">Reference proteome</keyword>
<dbReference type="EMBL" id="CM044708">
    <property type="protein sequence ID" value="KAI5649044.1"/>
    <property type="molecule type" value="Genomic_DNA"/>
</dbReference>
<organism evidence="1 2">
    <name type="scientific">Catharanthus roseus</name>
    <name type="common">Madagascar periwinkle</name>
    <name type="synonym">Vinca rosea</name>
    <dbReference type="NCBI Taxonomy" id="4058"/>
    <lineage>
        <taxon>Eukaryota</taxon>
        <taxon>Viridiplantae</taxon>
        <taxon>Streptophyta</taxon>
        <taxon>Embryophyta</taxon>
        <taxon>Tracheophyta</taxon>
        <taxon>Spermatophyta</taxon>
        <taxon>Magnoliopsida</taxon>
        <taxon>eudicotyledons</taxon>
        <taxon>Gunneridae</taxon>
        <taxon>Pentapetalae</taxon>
        <taxon>asterids</taxon>
        <taxon>lamiids</taxon>
        <taxon>Gentianales</taxon>
        <taxon>Apocynaceae</taxon>
        <taxon>Rauvolfioideae</taxon>
        <taxon>Vinceae</taxon>
        <taxon>Catharanthinae</taxon>
        <taxon>Catharanthus</taxon>
    </lineage>
</organism>
<proteinExistence type="predicted"/>
<evidence type="ECO:0000313" key="1">
    <source>
        <dbReference type="EMBL" id="KAI5649044.1"/>
    </source>
</evidence>
<evidence type="ECO:0000313" key="2">
    <source>
        <dbReference type="Proteomes" id="UP001060085"/>
    </source>
</evidence>
<gene>
    <name evidence="1" type="ORF">M9H77_35049</name>
</gene>
<name>A0ACB9ZNT1_CATRO</name>
<reference evidence="2" key="1">
    <citation type="journal article" date="2023" name="Nat. Plants">
        <title>Single-cell RNA sequencing provides a high-resolution roadmap for understanding the multicellular compartmentation of specialized metabolism.</title>
        <authorList>
            <person name="Sun S."/>
            <person name="Shen X."/>
            <person name="Li Y."/>
            <person name="Li Y."/>
            <person name="Wang S."/>
            <person name="Li R."/>
            <person name="Zhang H."/>
            <person name="Shen G."/>
            <person name="Guo B."/>
            <person name="Wei J."/>
            <person name="Xu J."/>
            <person name="St-Pierre B."/>
            <person name="Chen S."/>
            <person name="Sun C."/>
        </authorList>
    </citation>
    <scope>NUCLEOTIDE SEQUENCE [LARGE SCALE GENOMIC DNA]</scope>
</reference>
<accession>A0ACB9ZNT1</accession>
<protein>
    <submittedName>
        <fullName evidence="1">Uncharacterized protein</fullName>
    </submittedName>
</protein>